<dbReference type="GO" id="GO:0051536">
    <property type="term" value="F:iron-sulfur cluster binding"/>
    <property type="evidence" value="ECO:0007669"/>
    <property type="project" value="UniProtKB-KW"/>
</dbReference>
<feature type="compositionally biased region" description="Polar residues" evidence="10">
    <location>
        <begin position="1990"/>
        <end position="2017"/>
    </location>
</feature>
<dbReference type="HAMAP" id="MF_00331">
    <property type="entry name" value="Cys_desulf_IscS"/>
    <property type="match status" value="1"/>
</dbReference>
<feature type="compositionally biased region" description="Basic and acidic residues" evidence="10">
    <location>
        <begin position="978"/>
        <end position="993"/>
    </location>
</feature>
<evidence type="ECO:0000313" key="12">
    <source>
        <dbReference type="EMBL" id="BAM38550.1"/>
    </source>
</evidence>
<dbReference type="Gene3D" id="3.90.1150.10">
    <property type="entry name" value="Aspartate Aminotransferase, domain 1"/>
    <property type="match status" value="1"/>
</dbReference>
<dbReference type="PANTHER" id="PTHR11601:SF34">
    <property type="entry name" value="CYSTEINE DESULFURASE"/>
    <property type="match status" value="1"/>
</dbReference>
<feature type="region of interest" description="Disordered" evidence="10">
    <location>
        <begin position="2937"/>
        <end position="2964"/>
    </location>
</feature>
<evidence type="ECO:0000256" key="7">
    <source>
        <dbReference type="ARBA" id="ARBA00023004"/>
    </source>
</evidence>
<dbReference type="FunFam" id="3.40.640.10:FF:000003">
    <property type="entry name" value="Cysteine desulfurase IscS"/>
    <property type="match status" value="1"/>
</dbReference>
<sequence length="3128" mass="355603">MMFLKRKVFLNSFNQLKLRYYSLSIEIEGKMKTKCGKTVYNRVYLDNQATTCIDPRVLDSMMPYLTHAFGNPHSRTHSYGWEAENAVEEARTSVASLLNCEKKNIIFTSGATESNNLAIKGSKSFYGNLDESSGRSKKNHIITTQIEHKCVLQCCRQLENEGYSVTYLKPDKNGIISPEEVRKHIRPETFLCSVIHVNNEIGVIQNIEAIGKICREHKVIFHTDAAQSFGKMPIDLKELQVDLLSISGHKIYGPKGVGALFVRTKPRIRLQPVIDGGGQERGLRSGTLPTALVVGLGAAAKVASREMERDSVHVEKIFKKLYEGLSQIDKVSVNGSVRPGERYYGNLNMSFEFIEGESLLMSLSKFALSSVGSACTSSSLEPSYVLRSLDIGEELAHTSIRFGIGRFTTESEADEVVEAVKEVVKRLRDLSPLYEMYLENQDKNTMVKMNPKGKWIFKCLGCKNKDEDDTEYVDLSKIRDVDEIIHINDLVVSKPDLYVERPNIVYIEKKQLSEDGRSFAEIKPTIAIPIENKWPQKRTVVPLSNVPGLLNREYKNQHMTISESIAIAENIYQNERRQMMNLGKDDERVKTFQYLDGDRLNLNEYKSGSWNKNKVEEYTFSDDESTRGTISRSRNKINEYQEDQLTHICYMSDYSEDEESLTEKIWNMFKSNLMDSRDSSENSDIKNEAEPTNDEVKEEVKQSPELEEEVAKSQQIWYEIKKKLTQCSQILAKGENVSYCSVGGLDSGLPLVPDEQGQLPQNDSAPNDLVTPKFGQEFYPESIIPGFYTWFQGDGSVVRYVMDFVMYTYRGDRFVPLEHLGRYETKIVMYCKVKHIGLVHTAEDLLETNHPWTKSFKNRKKVELSEGLLKVPRKQRYFSSKVVLVDWYFDVGTSEEATPHIWVVSDNDVHYKLDRPTGGYYNSFAPAKLLFDLSTRVVKEMQSGKDKSFGEVLLSMTSPPTYKSLPSAVFKTESPAQKVDRGEEGSDDGKPQRIRIEDTEELTVWGAPVSIHGSSMVDVYRNLDFIFNEVRYYYTFFGGTEMETYLSEMVQKLKEQSPFHYFDANFMKLEYMAKNALANRYKDRLFVQKLDYPNTGSIIKPLKLARLTKRGPKQKRFNLEEYNNQYNMNDVKSRSGRVIRNKAVSEIEPAVRKHMVQTESQKKEEYRKAVELEAKCDGLLLPFDFEWSNYNTCSEVSDDATVPAICNDVDVALDNARYYPRDIPLRTLKFYGNDEIVDLLDLTRQFSVPSLSSSPLLPKMSFVQLEANLIFNSSLYEYRPSELSSFEITTPQCLCNNKRFNSIYDDINSEASALSARDKLKDLMPDDEEFEDGMQWIYYLNKNIIDEGDVEYPEDLDEGSIGRLYVGLMEELRRAVENSGFERFVQNLRESGELSDKKKEVQERELGVAISDAEIALDFINTNGGCLYKGRFKRIGQDPESTLPYVNTSRWNKRFKKFQRVVTVSGNYRYSTISHSHDPDGFTVFDSNRPKICPLDLVYGLDGLFKASKEEGDKLPTFRKTVNVWKKELPQQRKSKNQIKEAVNKHVRYYNKFVQSYAGAKLKPNKKMEASAVDKEYFMDYMVDGIEDMTQGPVLGFGYKELETICKNEYIMAEEMLTEYTWHTLLKVYLFYALYSTRTSYKFKFNSVVWGDASLYNSFAQGYGQDEQKNDRQKSEYNYDEEMIDTEKLKLLEDIGYEDFEPSNSGVEEDQSKEDEEEEEEEVEGYEADEGGEDKDRVGRRGWGMNRYCPYYDFELEWHPDAEKLERLSKGRISGEFVKEAFLKLRKKNFFQLELHERLSLLLWLGDILGYSVAGKSFIDDRNDEFYYLRTQLMRSEDDKKGPKRLKGSSRDLMELEERYLQKPVLLGYDRFYNAYYYFGLEYERRIYVQTMPQMRFVQNRIVSRSKYLRAPKYKADMFNLDLSDFAQKFAQDRIFTQTKGKRGRKKEVHDEGATSETTSKRKKRGQGAVAEPLNETADAPAAATKSELKSPTSEGINDSNTGMSTPNESGLHSVSATPFNTNTSSPTPVSNKLGPGSPEKVGDQHGEVKRSGNQSQGANEVKKEETIKQGGYKENLDAFLTSTTNANDAASKDDESVKKRRIKNRSRNRPKVRRSRQVFDRHPTNFRTVEEYLNYLTVGPARLSWCVIDTHKSLKRFITRLSQFTTNEKHLALKLAQVEPDFTLPTFEIVTYKCPTVVGEMLLSLLRGLYRYYKNVFTKMVLSTVVLNKVRTDRYATTSHTLKTHHPDLTKRDATRINQASVTVNAHLGGSAAHQVFSKTVSGSLASSPEESDSKRRLQTSTQSLNEGNSPNTYANTPNTYSNSDSNSSGIPSGSDSDVNGNFNGNVNGNGNGSNGSSVKLGFGIHKDGAAESGRMSETAGSARTYGYLLDPTASSPNKTIAEKLSKSYNSGLFLNLYVSDLLKTCLTLCVSDIEGNKKCLKTMLELMYFFEFVAHRYYNDGGWSQMRNEWRLNLDAIYTLLQVDMTAKKANQKNQLKAVGEHNANCYVYNNNSGSSSIVTAVINTPQGNMDLIPQVEKSGLWFRFFEVYCHDKSVNFDMNTSVNYAKFMEGHNAQTALRKNGQTPTGVDGNAKEVEGSSPEKLDLDELAPYSTDLFEFLSENKVNDSLVFFSGGLLELITSVNDMLQHLKELLGIKVQVETSKPKGTKAKTKRRKKKKDKDEESDSALTDVESNIDISDMYQDLQPEPAESKEELGADAMEDQSPIVTPMNEQKDQTPEKTDSGYKSDTPEKTESGYKSDTPEKQHSQGKTDSVEKQDLRDSEGEMSVKREEAVESDQPSNGNSTYDQSPLAHDSQYENGGQDTQTSQPDESKPASSEKRERDDKGDKGKKTKKAKMTKGAAAEESQQQEEEESSNEIEGGQKEGEQSKETNNEELLEPIKKLLAKLELAYQLAPKETCEIKVLTMTSNLLKVDLPPKTAENTPENQTDDEDGKSVDHAEESRGPSIEILCLNLTVSSMGYEADSEGEDEDLSESLGLVKNLRRVCRTLSRVEKTRATRRATEEPGLTPRAPDGSPPRVFTLTVPVALRAPGCAQFPQYVQPYEKVFSGLTYLWRTPLKCKNAKTNQTGVIKKTNYTSLDIWKCVSVEWNDNKKEQVAHNPWELTI</sequence>
<dbReference type="GO" id="GO:0046872">
    <property type="term" value="F:metal ion binding"/>
    <property type="evidence" value="ECO:0007669"/>
    <property type="project" value="UniProtKB-KW"/>
</dbReference>
<evidence type="ECO:0000313" key="13">
    <source>
        <dbReference type="Proteomes" id="UP000003786"/>
    </source>
</evidence>
<feature type="compositionally biased region" description="Basic and acidic residues" evidence="10">
    <location>
        <begin position="2882"/>
        <end position="2894"/>
    </location>
</feature>
<feature type="compositionally biased region" description="Low complexity" evidence="10">
    <location>
        <begin position="2018"/>
        <end position="2032"/>
    </location>
</feature>
<feature type="domain" description="Aminotransferase class V" evidence="11">
    <location>
        <begin position="43"/>
        <end position="415"/>
    </location>
</feature>
<evidence type="ECO:0000256" key="1">
    <source>
        <dbReference type="ARBA" id="ARBA00001933"/>
    </source>
</evidence>
<evidence type="ECO:0000256" key="4">
    <source>
        <dbReference type="ARBA" id="ARBA00022679"/>
    </source>
</evidence>
<feature type="compositionally biased region" description="Basic and acidic residues" evidence="10">
    <location>
        <begin position="675"/>
        <end position="704"/>
    </location>
</feature>
<dbReference type="InterPro" id="IPR015424">
    <property type="entry name" value="PyrdxlP-dep_Trfase"/>
</dbReference>
<dbReference type="GO" id="GO:0030170">
    <property type="term" value="F:pyridoxal phosphate binding"/>
    <property type="evidence" value="ECO:0007669"/>
    <property type="project" value="InterPro"/>
</dbReference>
<feature type="region of interest" description="Disordered" evidence="10">
    <location>
        <begin position="2665"/>
        <end position="2699"/>
    </location>
</feature>
<dbReference type="GeneID" id="20712993"/>
<feature type="compositionally biased region" description="Basic residues" evidence="10">
    <location>
        <begin position="2099"/>
        <end position="2117"/>
    </location>
</feature>
<reference evidence="12 13" key="1">
    <citation type="journal article" date="2012" name="MBio">
        <title>Comparative genome analysis of three eukaryotic parasites with differing abilities to transform leukocytes reveals key mediators of Theileria-induced leukocyte transformation.</title>
        <authorList>
            <person name="Hayashida K."/>
            <person name="Hara Y."/>
            <person name="Abe T."/>
            <person name="Yamasaki C."/>
            <person name="Toyoda A."/>
            <person name="Kosuge T."/>
            <person name="Suzuki Y."/>
            <person name="Sato Y."/>
            <person name="Kawashima S."/>
            <person name="Katayama T."/>
            <person name="Wakaguri H."/>
            <person name="Inoue N."/>
            <person name="Homma K."/>
            <person name="Tada-Umezaki M."/>
            <person name="Yagi Y."/>
            <person name="Fujii Y."/>
            <person name="Habara T."/>
            <person name="Kanehisa M."/>
            <person name="Watanabe H."/>
            <person name="Ito K."/>
            <person name="Gojobori T."/>
            <person name="Sugawara H."/>
            <person name="Imanishi T."/>
            <person name="Weir W."/>
            <person name="Gardner M."/>
            <person name="Pain A."/>
            <person name="Shiels B."/>
            <person name="Hattori M."/>
            <person name="Nene V."/>
            <person name="Sugimoto C."/>
        </authorList>
    </citation>
    <scope>NUCLEOTIDE SEQUENCE [LARGE SCALE GENOMIC DNA]</scope>
    <source>
        <strain evidence="12 13">Shintoku</strain>
    </source>
</reference>
<dbReference type="Gene3D" id="3.40.640.10">
    <property type="entry name" value="Type I PLP-dependent aspartate aminotransferase-like (Major domain)"/>
    <property type="match status" value="1"/>
</dbReference>
<protein>
    <recommendedName>
        <fullName evidence="3">cysteine desulfurase</fullName>
        <ecNumber evidence="3">2.8.1.7</ecNumber>
    </recommendedName>
</protein>
<dbReference type="GO" id="GO:0005739">
    <property type="term" value="C:mitochondrion"/>
    <property type="evidence" value="ECO:0007669"/>
    <property type="project" value="TreeGrafter"/>
</dbReference>
<keyword evidence="13" id="KW-1185">Reference proteome</keyword>
<comment type="similarity">
    <text evidence="2">Belongs to the class-V pyridoxal-phosphate-dependent aminotransferase family. NifS/IscS subfamily.</text>
</comment>
<keyword evidence="5" id="KW-0479">Metal-binding</keyword>
<feature type="region of interest" description="Disordered" evidence="10">
    <location>
        <begin position="1937"/>
        <end position="2070"/>
    </location>
</feature>
<feature type="compositionally biased region" description="Polar residues" evidence="10">
    <location>
        <begin position="2300"/>
        <end position="2316"/>
    </location>
</feature>
<dbReference type="Pfam" id="PF00266">
    <property type="entry name" value="Aminotran_5"/>
    <property type="match status" value="1"/>
</dbReference>
<feature type="compositionally biased region" description="Basic and acidic residues" evidence="10">
    <location>
        <begin position="2041"/>
        <end position="2051"/>
    </location>
</feature>
<feature type="compositionally biased region" description="Low complexity" evidence="10">
    <location>
        <begin position="2317"/>
        <end position="2348"/>
    </location>
</feature>
<dbReference type="PANTHER" id="PTHR11601">
    <property type="entry name" value="CYSTEINE DESULFURYLASE FAMILY MEMBER"/>
    <property type="match status" value="1"/>
</dbReference>
<keyword evidence="7" id="KW-0408">Iron</keyword>
<dbReference type="NCBIfam" id="NF010611">
    <property type="entry name" value="PRK14012.1"/>
    <property type="match status" value="1"/>
</dbReference>
<feature type="region of interest" description="Disordered" evidence="10">
    <location>
        <begin position="2728"/>
        <end position="2897"/>
    </location>
</feature>
<dbReference type="KEGG" id="tot:TOT_010000019"/>
<feature type="compositionally biased region" description="Polar residues" evidence="10">
    <location>
        <begin position="2799"/>
        <end position="2810"/>
    </location>
</feature>
<accession>J7M4H6</accession>
<dbReference type="InterPro" id="IPR010240">
    <property type="entry name" value="Cys_deSase_IscS"/>
</dbReference>
<dbReference type="GO" id="GO:0044571">
    <property type="term" value="P:[2Fe-2S] cluster assembly"/>
    <property type="evidence" value="ECO:0007669"/>
    <property type="project" value="InterPro"/>
</dbReference>
<dbReference type="Proteomes" id="UP000003786">
    <property type="component" value="Chromosome 1"/>
</dbReference>
<keyword evidence="4" id="KW-0808">Transferase</keyword>
<feature type="compositionally biased region" description="Basic and acidic residues" evidence="10">
    <location>
        <begin position="2734"/>
        <end position="2768"/>
    </location>
</feature>
<dbReference type="eggNOG" id="KOG1549">
    <property type="taxonomic scope" value="Eukaryota"/>
</dbReference>
<evidence type="ECO:0000256" key="2">
    <source>
        <dbReference type="ARBA" id="ARBA00006490"/>
    </source>
</evidence>
<dbReference type="EC" id="2.8.1.7" evidence="3"/>
<evidence type="ECO:0000259" key="11">
    <source>
        <dbReference type="Pfam" id="PF00266"/>
    </source>
</evidence>
<feature type="region of interest" description="Disordered" evidence="10">
    <location>
        <begin position="3017"/>
        <end position="3038"/>
    </location>
</feature>
<feature type="region of interest" description="Disordered" evidence="10">
    <location>
        <begin position="972"/>
        <end position="993"/>
    </location>
</feature>
<feature type="region of interest" description="Disordered" evidence="10">
    <location>
        <begin position="2084"/>
        <end position="2117"/>
    </location>
</feature>
<dbReference type="InterPro" id="IPR015421">
    <property type="entry name" value="PyrdxlP-dep_Trfase_major"/>
</dbReference>
<dbReference type="InterPro" id="IPR000192">
    <property type="entry name" value="Aminotrans_V_dom"/>
</dbReference>
<feature type="region of interest" description="Disordered" evidence="10">
    <location>
        <begin position="2282"/>
        <end position="2354"/>
    </location>
</feature>
<feature type="compositionally biased region" description="Basic and acidic residues" evidence="10">
    <location>
        <begin position="2774"/>
        <end position="2795"/>
    </location>
</feature>
<dbReference type="OMA" id="DQRNDEF"/>
<feature type="compositionally biased region" description="Acidic residues" evidence="10">
    <location>
        <begin position="1699"/>
        <end position="1733"/>
    </location>
</feature>
<feature type="compositionally biased region" description="Basic and acidic residues" evidence="10">
    <location>
        <begin position="2593"/>
        <end position="2602"/>
    </location>
</feature>
<dbReference type="InterPro" id="IPR015422">
    <property type="entry name" value="PyrdxlP-dep_Trfase_small"/>
</dbReference>
<evidence type="ECO:0000256" key="10">
    <source>
        <dbReference type="SAM" id="MobiDB-lite"/>
    </source>
</evidence>
<dbReference type="VEuPathDB" id="PiroplasmaDB:TOT_010000019"/>
<feature type="region of interest" description="Disordered" evidence="10">
    <location>
        <begin position="2580"/>
        <end position="2602"/>
    </location>
</feature>
<keyword evidence="6" id="KW-0663">Pyridoxal phosphate</keyword>
<dbReference type="RefSeq" id="XP_009688851.1">
    <property type="nucleotide sequence ID" value="XM_009690556.1"/>
</dbReference>
<dbReference type="EMBL" id="AP011946">
    <property type="protein sequence ID" value="BAM38550.1"/>
    <property type="molecule type" value="Genomic_DNA"/>
</dbReference>
<feature type="compositionally biased region" description="Acidic residues" evidence="10">
    <location>
        <begin position="2869"/>
        <end position="2878"/>
    </location>
</feature>
<proteinExistence type="inferred from homology"/>
<feature type="compositionally biased region" description="Polar residues" evidence="10">
    <location>
        <begin position="2819"/>
        <end position="2831"/>
    </location>
</feature>
<feature type="compositionally biased region" description="Basic residues" evidence="10">
    <location>
        <begin position="2667"/>
        <end position="2680"/>
    </location>
</feature>
<feature type="compositionally biased region" description="Basic and acidic residues" evidence="10">
    <location>
        <begin position="2955"/>
        <end position="2964"/>
    </location>
</feature>
<evidence type="ECO:0000256" key="8">
    <source>
        <dbReference type="ARBA" id="ARBA00023014"/>
    </source>
</evidence>
<dbReference type="OrthoDB" id="340714at2759"/>
<dbReference type="GO" id="GO:1990221">
    <property type="term" value="C:L-cysteine desulfurase complex"/>
    <property type="evidence" value="ECO:0007669"/>
    <property type="project" value="UniProtKB-ARBA"/>
</dbReference>
<dbReference type="SUPFAM" id="SSF53383">
    <property type="entry name" value="PLP-dependent transferases"/>
    <property type="match status" value="1"/>
</dbReference>
<name>J7M4H6_THEOR</name>
<evidence type="ECO:0000256" key="5">
    <source>
        <dbReference type="ARBA" id="ARBA00022723"/>
    </source>
</evidence>
<dbReference type="PROSITE" id="PS00595">
    <property type="entry name" value="AA_TRANSFER_CLASS_5"/>
    <property type="match status" value="1"/>
</dbReference>
<gene>
    <name evidence="12" type="ORF">TOT_010000019</name>
</gene>
<organism evidence="12 13">
    <name type="scientific">Theileria orientalis strain Shintoku</name>
    <dbReference type="NCBI Taxonomy" id="869250"/>
    <lineage>
        <taxon>Eukaryota</taxon>
        <taxon>Sar</taxon>
        <taxon>Alveolata</taxon>
        <taxon>Apicomplexa</taxon>
        <taxon>Aconoidasida</taxon>
        <taxon>Piroplasmida</taxon>
        <taxon>Theileriidae</taxon>
        <taxon>Theileria</taxon>
    </lineage>
</organism>
<feature type="region of interest" description="Disordered" evidence="10">
    <location>
        <begin position="1699"/>
        <end position="1737"/>
    </location>
</feature>
<evidence type="ECO:0000256" key="3">
    <source>
        <dbReference type="ARBA" id="ARBA00012239"/>
    </source>
</evidence>
<dbReference type="GO" id="GO:0031071">
    <property type="term" value="F:cysteine desulfurase activity"/>
    <property type="evidence" value="ECO:0007669"/>
    <property type="project" value="UniProtKB-EC"/>
</dbReference>
<dbReference type="STRING" id="869250.J7M4H6"/>
<feature type="compositionally biased region" description="Basic and acidic residues" evidence="10">
    <location>
        <begin position="2832"/>
        <end position="2851"/>
    </location>
</feature>
<dbReference type="InterPro" id="IPR020578">
    <property type="entry name" value="Aminotrans_V_PyrdxlP_BS"/>
</dbReference>
<evidence type="ECO:0000256" key="9">
    <source>
        <dbReference type="RuleBase" id="RU004504"/>
    </source>
</evidence>
<evidence type="ECO:0000256" key="6">
    <source>
        <dbReference type="ARBA" id="ARBA00022898"/>
    </source>
</evidence>
<keyword evidence="8" id="KW-0411">Iron-sulfur</keyword>
<comment type="cofactor">
    <cofactor evidence="1 9">
        <name>pyridoxal 5'-phosphate</name>
        <dbReference type="ChEBI" id="CHEBI:597326"/>
    </cofactor>
</comment>
<feature type="region of interest" description="Disordered" evidence="10">
    <location>
        <begin position="675"/>
        <end position="708"/>
    </location>
</feature>